<protein>
    <submittedName>
        <fullName evidence="2">Uncharacterized protein</fullName>
    </submittedName>
</protein>
<feature type="compositionally biased region" description="Polar residues" evidence="1">
    <location>
        <begin position="146"/>
        <end position="155"/>
    </location>
</feature>
<feature type="compositionally biased region" description="Basic and acidic residues" evidence="1">
    <location>
        <begin position="1"/>
        <end position="18"/>
    </location>
</feature>
<organism evidence="2 3">
    <name type="scientific">Panicum miliaceum</name>
    <name type="common">Proso millet</name>
    <name type="synonym">Broomcorn millet</name>
    <dbReference type="NCBI Taxonomy" id="4540"/>
    <lineage>
        <taxon>Eukaryota</taxon>
        <taxon>Viridiplantae</taxon>
        <taxon>Streptophyta</taxon>
        <taxon>Embryophyta</taxon>
        <taxon>Tracheophyta</taxon>
        <taxon>Spermatophyta</taxon>
        <taxon>Magnoliopsida</taxon>
        <taxon>Liliopsida</taxon>
        <taxon>Poales</taxon>
        <taxon>Poaceae</taxon>
        <taxon>PACMAD clade</taxon>
        <taxon>Panicoideae</taxon>
        <taxon>Panicodae</taxon>
        <taxon>Paniceae</taxon>
        <taxon>Panicinae</taxon>
        <taxon>Panicum</taxon>
        <taxon>Panicum sect. Panicum</taxon>
    </lineage>
</organism>
<evidence type="ECO:0000313" key="3">
    <source>
        <dbReference type="Proteomes" id="UP000275267"/>
    </source>
</evidence>
<dbReference type="EMBL" id="PQIB02000010">
    <property type="protein sequence ID" value="RLM92367.1"/>
    <property type="molecule type" value="Genomic_DNA"/>
</dbReference>
<feature type="region of interest" description="Disordered" evidence="1">
    <location>
        <begin position="1"/>
        <end position="26"/>
    </location>
</feature>
<keyword evidence="3" id="KW-1185">Reference proteome</keyword>
<proteinExistence type="predicted"/>
<sequence length="155" mass="17021">MVHVVRVDPMRGVGDEPTHPPVQRTPDEQAAYERVRAEHTKAHAADDEHECAKQARAANLRPTATLRATWAHGRAKAINSRILRDENGTPYFPRASQNVVATATIMRTIPPQASPEGQCIMDELRVLQEVAVCQHADSSEDKRDPGTSSNQSPNG</sequence>
<dbReference type="Proteomes" id="UP000275267">
    <property type="component" value="Unassembled WGS sequence"/>
</dbReference>
<name>A0A3L6R239_PANMI</name>
<reference evidence="3" key="1">
    <citation type="journal article" date="2019" name="Nat. Commun.">
        <title>The genome of broomcorn millet.</title>
        <authorList>
            <person name="Zou C."/>
            <person name="Miki D."/>
            <person name="Li D."/>
            <person name="Tang Q."/>
            <person name="Xiao L."/>
            <person name="Rajput S."/>
            <person name="Deng P."/>
            <person name="Jia W."/>
            <person name="Huang R."/>
            <person name="Zhang M."/>
            <person name="Sun Y."/>
            <person name="Hu J."/>
            <person name="Fu X."/>
            <person name="Schnable P.S."/>
            <person name="Li F."/>
            <person name="Zhang H."/>
            <person name="Feng B."/>
            <person name="Zhu X."/>
            <person name="Liu R."/>
            <person name="Schnable J.C."/>
            <person name="Zhu J.-K."/>
            <person name="Zhang H."/>
        </authorList>
    </citation>
    <scope>NUCLEOTIDE SEQUENCE [LARGE SCALE GENOMIC DNA]</scope>
</reference>
<dbReference type="AlphaFoldDB" id="A0A3L6R239"/>
<evidence type="ECO:0000313" key="2">
    <source>
        <dbReference type="EMBL" id="RLM92367.1"/>
    </source>
</evidence>
<feature type="region of interest" description="Disordered" evidence="1">
    <location>
        <begin position="134"/>
        <end position="155"/>
    </location>
</feature>
<accession>A0A3L6R239</accession>
<gene>
    <name evidence="2" type="ORF">C2845_PM08G14630</name>
</gene>
<comment type="caution">
    <text evidence="2">The sequence shown here is derived from an EMBL/GenBank/DDBJ whole genome shotgun (WGS) entry which is preliminary data.</text>
</comment>
<evidence type="ECO:0000256" key="1">
    <source>
        <dbReference type="SAM" id="MobiDB-lite"/>
    </source>
</evidence>